<organism evidence="1">
    <name type="scientific">Anguilla anguilla</name>
    <name type="common">European freshwater eel</name>
    <name type="synonym">Muraena anguilla</name>
    <dbReference type="NCBI Taxonomy" id="7936"/>
    <lineage>
        <taxon>Eukaryota</taxon>
        <taxon>Metazoa</taxon>
        <taxon>Chordata</taxon>
        <taxon>Craniata</taxon>
        <taxon>Vertebrata</taxon>
        <taxon>Euteleostomi</taxon>
        <taxon>Actinopterygii</taxon>
        <taxon>Neopterygii</taxon>
        <taxon>Teleostei</taxon>
        <taxon>Anguilliformes</taxon>
        <taxon>Anguillidae</taxon>
        <taxon>Anguilla</taxon>
    </lineage>
</organism>
<dbReference type="AlphaFoldDB" id="A0A0E9SRJ2"/>
<proteinExistence type="predicted"/>
<name>A0A0E9SRJ2_ANGAN</name>
<protein>
    <submittedName>
        <fullName evidence="1">Uncharacterized protein</fullName>
    </submittedName>
</protein>
<dbReference type="EMBL" id="GBXM01065419">
    <property type="protein sequence ID" value="JAH43158.1"/>
    <property type="molecule type" value="Transcribed_RNA"/>
</dbReference>
<sequence length="29" mass="3345">MYEICVPFIRPLTRELPSLCGGYAGRFVR</sequence>
<reference evidence="1" key="2">
    <citation type="journal article" date="2015" name="Fish Shellfish Immunol.">
        <title>Early steps in the European eel (Anguilla anguilla)-Vibrio vulnificus interaction in the gills: Role of the RtxA13 toxin.</title>
        <authorList>
            <person name="Callol A."/>
            <person name="Pajuelo D."/>
            <person name="Ebbesson L."/>
            <person name="Teles M."/>
            <person name="MacKenzie S."/>
            <person name="Amaro C."/>
        </authorList>
    </citation>
    <scope>NUCLEOTIDE SEQUENCE</scope>
</reference>
<reference evidence="1" key="1">
    <citation type="submission" date="2014-11" db="EMBL/GenBank/DDBJ databases">
        <authorList>
            <person name="Amaro Gonzalez C."/>
        </authorList>
    </citation>
    <scope>NUCLEOTIDE SEQUENCE</scope>
</reference>
<evidence type="ECO:0000313" key="1">
    <source>
        <dbReference type="EMBL" id="JAH43158.1"/>
    </source>
</evidence>
<accession>A0A0E9SRJ2</accession>